<dbReference type="InterPro" id="IPR001841">
    <property type="entry name" value="Znf_RING"/>
</dbReference>
<organism evidence="2">
    <name type="scientific">viral metagenome</name>
    <dbReference type="NCBI Taxonomy" id="1070528"/>
    <lineage>
        <taxon>unclassified sequences</taxon>
        <taxon>metagenomes</taxon>
        <taxon>organismal metagenomes</taxon>
    </lineage>
</organism>
<dbReference type="InterPro" id="IPR013083">
    <property type="entry name" value="Znf_RING/FYVE/PHD"/>
</dbReference>
<proteinExistence type="predicted"/>
<feature type="domain" description="RING-type" evidence="1">
    <location>
        <begin position="3"/>
        <end position="42"/>
    </location>
</feature>
<dbReference type="PROSITE" id="PS50089">
    <property type="entry name" value="ZF_RING_2"/>
    <property type="match status" value="1"/>
</dbReference>
<protein>
    <recommendedName>
        <fullName evidence="1">RING-type domain-containing protein</fullName>
    </recommendedName>
</protein>
<dbReference type="SMART" id="SM00184">
    <property type="entry name" value="RING"/>
    <property type="match status" value="1"/>
</dbReference>
<sequence>MECPICFENIYFPKKLECGHTFHTHCIYKWCDSLNRSCPCCRDDIKEISLLLSKGSNITKNDIEILCNKT</sequence>
<dbReference type="EMBL" id="MN740299">
    <property type="protein sequence ID" value="QHT98994.1"/>
    <property type="molecule type" value="Genomic_DNA"/>
</dbReference>
<dbReference type="AlphaFoldDB" id="A0A6C0J017"/>
<evidence type="ECO:0000259" key="1">
    <source>
        <dbReference type="PROSITE" id="PS50089"/>
    </source>
</evidence>
<dbReference type="SUPFAM" id="SSF57850">
    <property type="entry name" value="RING/U-box"/>
    <property type="match status" value="1"/>
</dbReference>
<dbReference type="Gene3D" id="3.30.40.10">
    <property type="entry name" value="Zinc/RING finger domain, C3HC4 (zinc finger)"/>
    <property type="match status" value="1"/>
</dbReference>
<evidence type="ECO:0000313" key="2">
    <source>
        <dbReference type="EMBL" id="QHT98994.1"/>
    </source>
</evidence>
<reference evidence="2" key="1">
    <citation type="journal article" date="2020" name="Nature">
        <title>Giant virus diversity and host interactions through global metagenomics.</title>
        <authorList>
            <person name="Schulz F."/>
            <person name="Roux S."/>
            <person name="Paez-Espino D."/>
            <person name="Jungbluth S."/>
            <person name="Walsh D.A."/>
            <person name="Denef V.J."/>
            <person name="McMahon K.D."/>
            <person name="Konstantinidis K.T."/>
            <person name="Eloe-Fadrosh E.A."/>
            <person name="Kyrpides N.C."/>
            <person name="Woyke T."/>
        </authorList>
    </citation>
    <scope>NUCLEOTIDE SEQUENCE</scope>
    <source>
        <strain evidence="2">GVMAG-M-3300025695-21</strain>
    </source>
</reference>
<accession>A0A6C0J017</accession>
<dbReference type="Pfam" id="PF13639">
    <property type="entry name" value="zf-RING_2"/>
    <property type="match status" value="1"/>
</dbReference>
<name>A0A6C0J017_9ZZZZ</name>